<dbReference type="PROSITE" id="PS51273">
    <property type="entry name" value="GATASE_TYPE_1"/>
    <property type="match status" value="1"/>
</dbReference>
<dbReference type="GO" id="GO:0004049">
    <property type="term" value="F:anthranilate synthase activity"/>
    <property type="evidence" value="ECO:0007669"/>
    <property type="project" value="TreeGrafter"/>
</dbReference>
<dbReference type="GO" id="GO:0005829">
    <property type="term" value="C:cytosol"/>
    <property type="evidence" value="ECO:0007669"/>
    <property type="project" value="TreeGrafter"/>
</dbReference>
<dbReference type="CDD" id="cd01743">
    <property type="entry name" value="GATase1_Anthranilate_Synthase"/>
    <property type="match status" value="1"/>
</dbReference>
<dbReference type="SUPFAM" id="SSF52317">
    <property type="entry name" value="Class I glutamine amidotransferase-like"/>
    <property type="match status" value="1"/>
</dbReference>
<name>A0A0M0GDP7_SPOGL</name>
<dbReference type="PANTHER" id="PTHR43418">
    <property type="entry name" value="MULTIFUNCTIONAL TRYPTOPHAN BIOSYNTHESIS PROTEIN-RELATED"/>
    <property type="match status" value="1"/>
</dbReference>
<dbReference type="Gene3D" id="3.40.50.880">
    <property type="match status" value="1"/>
</dbReference>
<dbReference type="InterPro" id="IPR029062">
    <property type="entry name" value="Class_I_gatase-like"/>
</dbReference>
<dbReference type="PANTHER" id="PTHR43418:SF8">
    <property type="entry name" value="SYNTHASE COMPONENT II, PUTATIVE-RELATED"/>
    <property type="match status" value="1"/>
</dbReference>
<dbReference type="STRING" id="1459.AF332_12810"/>
<feature type="domain" description="Glutamine amidotransferase" evidence="2">
    <location>
        <begin position="3"/>
        <end position="186"/>
    </location>
</feature>
<dbReference type="EMBL" id="LGUF01000007">
    <property type="protein sequence ID" value="KON87622.1"/>
    <property type="molecule type" value="Genomic_DNA"/>
</dbReference>
<dbReference type="RefSeq" id="WP_053434978.1">
    <property type="nucleotide sequence ID" value="NZ_LGUF01000007.1"/>
</dbReference>
<dbReference type="InterPro" id="IPR006221">
    <property type="entry name" value="TrpG/PapA_dom"/>
</dbReference>
<dbReference type="NCBIfam" id="TIGR00566">
    <property type="entry name" value="trpG_papA"/>
    <property type="match status" value="1"/>
</dbReference>
<dbReference type="PRINTS" id="PR00099">
    <property type="entry name" value="CPSGATASE"/>
</dbReference>
<dbReference type="PATRIC" id="fig|1459.3.peg.2766"/>
<dbReference type="FunFam" id="3.40.50.880:FF:000003">
    <property type="entry name" value="Anthranilate synthase component II"/>
    <property type="match status" value="1"/>
</dbReference>
<reference evidence="4" key="1">
    <citation type="submission" date="2015-07" db="EMBL/GenBank/DDBJ databases">
        <title>Fjat-10036 dsm4.</title>
        <authorList>
            <person name="Liu B."/>
            <person name="Wang J."/>
            <person name="Zhu Y."/>
            <person name="Liu G."/>
            <person name="Chen Q."/>
            <person name="Chen Z."/>
            <person name="Lan J."/>
            <person name="Che J."/>
            <person name="Ge C."/>
            <person name="Shi H."/>
            <person name="Pan Z."/>
            <person name="Liu X."/>
        </authorList>
    </citation>
    <scope>NUCLEOTIDE SEQUENCE [LARGE SCALE GENOMIC DNA]</scope>
    <source>
        <strain evidence="4">DSM 4</strain>
    </source>
</reference>
<proteinExistence type="predicted"/>
<accession>A0A0M0GDP7</accession>
<evidence type="ECO:0000313" key="3">
    <source>
        <dbReference type="EMBL" id="KON87622.1"/>
    </source>
</evidence>
<evidence type="ECO:0000259" key="2">
    <source>
        <dbReference type="Pfam" id="PF00117"/>
    </source>
</evidence>
<evidence type="ECO:0000256" key="1">
    <source>
        <dbReference type="ARBA" id="ARBA00022962"/>
    </source>
</evidence>
<protein>
    <submittedName>
        <fullName evidence="3">Anthranilate synthase subunit II</fullName>
    </submittedName>
</protein>
<evidence type="ECO:0000313" key="4">
    <source>
        <dbReference type="Proteomes" id="UP000037109"/>
    </source>
</evidence>
<dbReference type="AlphaFoldDB" id="A0A0M0GDP7"/>
<keyword evidence="4" id="KW-1185">Reference proteome</keyword>
<keyword evidence="1" id="KW-0315">Glutamine amidotransferase</keyword>
<dbReference type="Proteomes" id="UP000037109">
    <property type="component" value="Unassembled WGS sequence"/>
</dbReference>
<dbReference type="PRINTS" id="PR00096">
    <property type="entry name" value="GATASE"/>
</dbReference>
<dbReference type="PRINTS" id="PR00097">
    <property type="entry name" value="ANTSNTHASEII"/>
</dbReference>
<dbReference type="InterPro" id="IPR017926">
    <property type="entry name" value="GATASE"/>
</dbReference>
<dbReference type="GO" id="GO:0000162">
    <property type="term" value="P:L-tryptophan biosynthetic process"/>
    <property type="evidence" value="ECO:0007669"/>
    <property type="project" value="TreeGrafter"/>
</dbReference>
<sequence>MILLIDNYDSFTFNLYQYLGELGQEIKVVRNDQITIEEIEKLNPEAIVLSPGPGRPEQAGVIVEVIQQFYRKLPILGICLGHQAIGYAFGAKIEKAKKIMHGKVSNLKHNGSQLFQYMPQPINIMRYHSLIIQSGTLPGSFKVLARSMDDNEIMAIKHEDYPLYGLQFHPESVGTSLGKKILENFLQTIGREKKGENNTAEVI</sequence>
<dbReference type="OrthoDB" id="9807137at2"/>
<organism evidence="3 4">
    <name type="scientific">Sporosarcina globispora</name>
    <name type="common">Bacillus globisporus</name>
    <dbReference type="NCBI Taxonomy" id="1459"/>
    <lineage>
        <taxon>Bacteria</taxon>
        <taxon>Bacillati</taxon>
        <taxon>Bacillota</taxon>
        <taxon>Bacilli</taxon>
        <taxon>Bacillales</taxon>
        <taxon>Caryophanaceae</taxon>
        <taxon>Sporosarcina</taxon>
    </lineage>
</organism>
<gene>
    <name evidence="3" type="ORF">AF332_12810</name>
</gene>
<dbReference type="InterPro" id="IPR050472">
    <property type="entry name" value="Anth_synth/Amidotransfase"/>
</dbReference>
<comment type="caution">
    <text evidence="3">The sequence shown here is derived from an EMBL/GenBank/DDBJ whole genome shotgun (WGS) entry which is preliminary data.</text>
</comment>
<dbReference type="Pfam" id="PF00117">
    <property type="entry name" value="GATase"/>
    <property type="match status" value="1"/>
</dbReference>